<organism evidence="2 3">
    <name type="scientific">Obba rivulosa</name>
    <dbReference type="NCBI Taxonomy" id="1052685"/>
    <lineage>
        <taxon>Eukaryota</taxon>
        <taxon>Fungi</taxon>
        <taxon>Dikarya</taxon>
        <taxon>Basidiomycota</taxon>
        <taxon>Agaricomycotina</taxon>
        <taxon>Agaricomycetes</taxon>
        <taxon>Polyporales</taxon>
        <taxon>Gelatoporiaceae</taxon>
        <taxon>Obba</taxon>
    </lineage>
</organism>
<evidence type="ECO:0000313" key="3">
    <source>
        <dbReference type="Proteomes" id="UP000250043"/>
    </source>
</evidence>
<name>A0A8E2B0K4_9APHY</name>
<dbReference type="Proteomes" id="UP000250043">
    <property type="component" value="Unassembled WGS sequence"/>
</dbReference>
<protein>
    <submittedName>
        <fullName evidence="2">Uncharacterized protein</fullName>
    </submittedName>
</protein>
<sequence>MSQRASPASLQAPGHGCTPPARPPQPAAPAADWASGDRISTASRRPITRLPSSRPPTPARQRASRIRTGLSQPPAAGIQPCSPPIRVRGDLLHCDSHTLTGPCRALRCVLRQNKTSPVSPLREWEPGRGFETAQRKPYALAPRLGLTTARDTMHGSSGESSRARTAHHGCDRASPSPSNQRARAPSPSTPQSSRIAPSLPAHRGWRPGSASGPPPRALTTTTTTAVFCTTLPSADTPCGRRRGP</sequence>
<evidence type="ECO:0000256" key="1">
    <source>
        <dbReference type="SAM" id="MobiDB-lite"/>
    </source>
</evidence>
<feature type="region of interest" description="Disordered" evidence="1">
    <location>
        <begin position="1"/>
        <end position="82"/>
    </location>
</feature>
<proteinExistence type="predicted"/>
<gene>
    <name evidence="2" type="ORF">OBBRIDRAFT_632864</name>
</gene>
<evidence type="ECO:0000313" key="2">
    <source>
        <dbReference type="EMBL" id="OCH90007.1"/>
    </source>
</evidence>
<keyword evidence="3" id="KW-1185">Reference proteome</keyword>
<feature type="region of interest" description="Disordered" evidence="1">
    <location>
        <begin position="149"/>
        <end position="244"/>
    </location>
</feature>
<feature type="compositionally biased region" description="Low complexity" evidence="1">
    <location>
        <begin position="219"/>
        <end position="230"/>
    </location>
</feature>
<dbReference type="EMBL" id="KV722414">
    <property type="protein sequence ID" value="OCH90007.1"/>
    <property type="molecule type" value="Genomic_DNA"/>
</dbReference>
<reference evidence="2 3" key="1">
    <citation type="submission" date="2016-07" db="EMBL/GenBank/DDBJ databases">
        <title>Draft genome of the white-rot fungus Obba rivulosa 3A-2.</title>
        <authorList>
            <consortium name="DOE Joint Genome Institute"/>
            <person name="Miettinen O."/>
            <person name="Riley R."/>
            <person name="Acob R."/>
            <person name="Barry K."/>
            <person name="Cullen D."/>
            <person name="De Vries R."/>
            <person name="Hainaut M."/>
            <person name="Hatakka A."/>
            <person name="Henrissat B."/>
            <person name="Hilden K."/>
            <person name="Kuo R."/>
            <person name="Labutti K."/>
            <person name="Lipzen A."/>
            <person name="Makela M.R."/>
            <person name="Sandor L."/>
            <person name="Spatafora J.W."/>
            <person name="Grigoriev I.V."/>
            <person name="Hibbett D.S."/>
        </authorList>
    </citation>
    <scope>NUCLEOTIDE SEQUENCE [LARGE SCALE GENOMIC DNA]</scope>
    <source>
        <strain evidence="2 3">3A-2</strain>
    </source>
</reference>
<dbReference type="AlphaFoldDB" id="A0A8E2B0K4"/>
<accession>A0A8E2B0K4</accession>